<evidence type="ECO:0000313" key="3">
    <source>
        <dbReference type="Proteomes" id="UP001054252"/>
    </source>
</evidence>
<reference evidence="2 3" key="1">
    <citation type="journal article" date="2021" name="Commun. Biol.">
        <title>The genome of Shorea leprosula (Dipterocarpaceae) highlights the ecological relevance of drought in aseasonal tropical rainforests.</title>
        <authorList>
            <person name="Ng K.K.S."/>
            <person name="Kobayashi M.J."/>
            <person name="Fawcett J.A."/>
            <person name="Hatakeyama M."/>
            <person name="Paape T."/>
            <person name="Ng C.H."/>
            <person name="Ang C.C."/>
            <person name="Tnah L.H."/>
            <person name="Lee C.T."/>
            <person name="Nishiyama T."/>
            <person name="Sese J."/>
            <person name="O'Brien M.J."/>
            <person name="Copetti D."/>
            <person name="Mohd Noor M.I."/>
            <person name="Ong R.C."/>
            <person name="Putra M."/>
            <person name="Sireger I.Z."/>
            <person name="Indrioko S."/>
            <person name="Kosugi Y."/>
            <person name="Izuno A."/>
            <person name="Isagi Y."/>
            <person name="Lee S.L."/>
            <person name="Shimizu K.K."/>
        </authorList>
    </citation>
    <scope>NUCLEOTIDE SEQUENCE [LARGE SCALE GENOMIC DNA]</scope>
    <source>
        <strain evidence="2">214</strain>
    </source>
</reference>
<accession>A0AAV5K4I3</accession>
<organism evidence="2 3">
    <name type="scientific">Rubroshorea leprosula</name>
    <dbReference type="NCBI Taxonomy" id="152421"/>
    <lineage>
        <taxon>Eukaryota</taxon>
        <taxon>Viridiplantae</taxon>
        <taxon>Streptophyta</taxon>
        <taxon>Embryophyta</taxon>
        <taxon>Tracheophyta</taxon>
        <taxon>Spermatophyta</taxon>
        <taxon>Magnoliopsida</taxon>
        <taxon>eudicotyledons</taxon>
        <taxon>Gunneridae</taxon>
        <taxon>Pentapetalae</taxon>
        <taxon>rosids</taxon>
        <taxon>malvids</taxon>
        <taxon>Malvales</taxon>
        <taxon>Dipterocarpaceae</taxon>
        <taxon>Rubroshorea</taxon>
    </lineage>
</organism>
<feature type="compositionally biased region" description="Polar residues" evidence="1">
    <location>
        <begin position="46"/>
        <end position="56"/>
    </location>
</feature>
<dbReference type="EMBL" id="BPVZ01000053">
    <property type="protein sequence ID" value="GKV19663.1"/>
    <property type="molecule type" value="Genomic_DNA"/>
</dbReference>
<protein>
    <submittedName>
        <fullName evidence="2">Uncharacterized protein</fullName>
    </submittedName>
</protein>
<dbReference type="AlphaFoldDB" id="A0AAV5K4I3"/>
<proteinExistence type="predicted"/>
<evidence type="ECO:0000313" key="2">
    <source>
        <dbReference type="EMBL" id="GKV19663.1"/>
    </source>
</evidence>
<keyword evidence="3" id="KW-1185">Reference proteome</keyword>
<name>A0AAV5K4I3_9ROSI</name>
<comment type="caution">
    <text evidence="2">The sequence shown here is derived from an EMBL/GenBank/DDBJ whole genome shotgun (WGS) entry which is preliminary data.</text>
</comment>
<gene>
    <name evidence="2" type="ORF">SLEP1_g29890</name>
</gene>
<evidence type="ECO:0000256" key="1">
    <source>
        <dbReference type="SAM" id="MobiDB-lite"/>
    </source>
</evidence>
<sequence>MLDFPYIFLAYVPIREKFFKGRKNIGQPTSTLGVCLNHQVRKHNSNVQSCQSNTSSPPQPGLPHSYCPSENQTKVANLSVDLNDESIQEC</sequence>
<feature type="region of interest" description="Disordered" evidence="1">
    <location>
        <begin position="46"/>
        <end position="68"/>
    </location>
</feature>
<dbReference type="Proteomes" id="UP001054252">
    <property type="component" value="Unassembled WGS sequence"/>
</dbReference>